<dbReference type="EMBL" id="BAAANY010000008">
    <property type="protein sequence ID" value="GAA1673169.1"/>
    <property type="molecule type" value="Genomic_DNA"/>
</dbReference>
<feature type="region of interest" description="Disordered" evidence="5">
    <location>
        <begin position="117"/>
        <end position="174"/>
    </location>
</feature>
<keyword evidence="2" id="KW-0645">Protease</keyword>
<evidence type="ECO:0000313" key="8">
    <source>
        <dbReference type="Proteomes" id="UP001500618"/>
    </source>
</evidence>
<dbReference type="InterPro" id="IPR000064">
    <property type="entry name" value="NLP_P60_dom"/>
</dbReference>
<reference evidence="7 8" key="1">
    <citation type="journal article" date="2019" name="Int. J. Syst. Evol. Microbiol.">
        <title>The Global Catalogue of Microorganisms (GCM) 10K type strain sequencing project: providing services to taxonomists for standard genome sequencing and annotation.</title>
        <authorList>
            <consortium name="The Broad Institute Genomics Platform"/>
            <consortium name="The Broad Institute Genome Sequencing Center for Infectious Disease"/>
            <person name="Wu L."/>
            <person name="Ma J."/>
        </authorList>
    </citation>
    <scope>NUCLEOTIDE SEQUENCE [LARGE SCALE GENOMIC DNA]</scope>
    <source>
        <strain evidence="7 8">JCM 14718</strain>
    </source>
</reference>
<protein>
    <recommendedName>
        <fullName evidence="6">NlpC/P60 domain-containing protein</fullName>
    </recommendedName>
</protein>
<evidence type="ECO:0000259" key="6">
    <source>
        <dbReference type="PROSITE" id="PS51935"/>
    </source>
</evidence>
<evidence type="ECO:0000256" key="3">
    <source>
        <dbReference type="ARBA" id="ARBA00022801"/>
    </source>
</evidence>
<dbReference type="PROSITE" id="PS51935">
    <property type="entry name" value="NLPC_P60"/>
    <property type="match status" value="1"/>
</dbReference>
<feature type="domain" description="NlpC/P60" evidence="6">
    <location>
        <begin position="1"/>
        <end position="116"/>
    </location>
</feature>
<accession>A0ABN2GLE9</accession>
<sequence length="208" mass="22903">MAFALAQRGKPYVFGASGTDLYDCPSLVQESYRYTGISLPRTVRPQRRITRSGQVNALLPGDLLFFATDRNNWDTIHHVGIYLGNGKMIHTPQSGDVVPIAPVWWAEFFAATRVVGAAPPGQSENHPQLPGQRRNPVTRHANRATQSETADEQSVRDQTAGDQPTRDHDSGCAIDAGNAQAYLLPTRYPRLHRQTLDSWSAPAASLRS</sequence>
<dbReference type="Gene3D" id="3.90.1720.10">
    <property type="entry name" value="endopeptidase domain like (from Nostoc punctiforme)"/>
    <property type="match status" value="1"/>
</dbReference>
<keyword evidence="4" id="KW-0788">Thiol protease</keyword>
<dbReference type="PANTHER" id="PTHR47053:SF1">
    <property type="entry name" value="MUREIN DD-ENDOPEPTIDASE MEPH-RELATED"/>
    <property type="match status" value="1"/>
</dbReference>
<evidence type="ECO:0000313" key="7">
    <source>
        <dbReference type="EMBL" id="GAA1673169.1"/>
    </source>
</evidence>
<dbReference type="InterPro" id="IPR038765">
    <property type="entry name" value="Papain-like_cys_pep_sf"/>
</dbReference>
<evidence type="ECO:0000256" key="1">
    <source>
        <dbReference type="ARBA" id="ARBA00007074"/>
    </source>
</evidence>
<dbReference type="SUPFAM" id="SSF54001">
    <property type="entry name" value="Cysteine proteinases"/>
    <property type="match status" value="1"/>
</dbReference>
<gene>
    <name evidence="7" type="ORF">GCM10009765_23110</name>
</gene>
<comment type="caution">
    <text evidence="7">The sequence shown here is derived from an EMBL/GenBank/DDBJ whole genome shotgun (WGS) entry which is preliminary data.</text>
</comment>
<evidence type="ECO:0000256" key="2">
    <source>
        <dbReference type="ARBA" id="ARBA00022670"/>
    </source>
</evidence>
<keyword evidence="3" id="KW-0378">Hydrolase</keyword>
<dbReference type="Proteomes" id="UP001500618">
    <property type="component" value="Unassembled WGS sequence"/>
</dbReference>
<comment type="similarity">
    <text evidence="1">Belongs to the peptidase C40 family.</text>
</comment>
<name>A0ABN2GLE9_9ACTN</name>
<keyword evidence="8" id="KW-1185">Reference proteome</keyword>
<dbReference type="Pfam" id="PF00877">
    <property type="entry name" value="NLPC_P60"/>
    <property type="match status" value="1"/>
</dbReference>
<proteinExistence type="inferred from homology"/>
<organism evidence="7 8">
    <name type="scientific">Fodinicola feengrottensis</name>
    <dbReference type="NCBI Taxonomy" id="435914"/>
    <lineage>
        <taxon>Bacteria</taxon>
        <taxon>Bacillati</taxon>
        <taxon>Actinomycetota</taxon>
        <taxon>Actinomycetes</taxon>
        <taxon>Mycobacteriales</taxon>
        <taxon>Fodinicola</taxon>
    </lineage>
</organism>
<dbReference type="PANTHER" id="PTHR47053">
    <property type="entry name" value="MUREIN DD-ENDOPEPTIDASE MEPH-RELATED"/>
    <property type="match status" value="1"/>
</dbReference>
<evidence type="ECO:0000256" key="4">
    <source>
        <dbReference type="ARBA" id="ARBA00022807"/>
    </source>
</evidence>
<dbReference type="InterPro" id="IPR051202">
    <property type="entry name" value="Peptidase_C40"/>
</dbReference>
<evidence type="ECO:0000256" key="5">
    <source>
        <dbReference type="SAM" id="MobiDB-lite"/>
    </source>
</evidence>